<dbReference type="PANTHER" id="PTHR30290:SF9">
    <property type="entry name" value="OLIGOPEPTIDE-BINDING PROTEIN APPA"/>
    <property type="match status" value="1"/>
</dbReference>
<dbReference type="InterPro" id="IPR039424">
    <property type="entry name" value="SBP_5"/>
</dbReference>
<dbReference type="SMR" id="A0A6I8WFP3"/>
<evidence type="ECO:0000256" key="3">
    <source>
        <dbReference type="ARBA" id="ARBA00022729"/>
    </source>
</evidence>
<dbReference type="Gene3D" id="3.10.105.10">
    <property type="entry name" value="Dipeptide-binding Protein, Domain 3"/>
    <property type="match status" value="1"/>
</dbReference>
<dbReference type="GO" id="GO:1904680">
    <property type="term" value="F:peptide transmembrane transporter activity"/>
    <property type="evidence" value="ECO:0007669"/>
    <property type="project" value="TreeGrafter"/>
</dbReference>
<dbReference type="GO" id="GO:0042597">
    <property type="term" value="C:periplasmic space"/>
    <property type="evidence" value="ECO:0007669"/>
    <property type="project" value="UniProtKB-ARBA"/>
</dbReference>
<evidence type="ECO:0000313" key="5">
    <source>
        <dbReference type="PDB" id="6LU2"/>
    </source>
</evidence>
<organism evidence="5">
    <name type="scientific">Microbacterium hydrocarbonoxydans</name>
    <dbReference type="NCBI Taxonomy" id="273678"/>
    <lineage>
        <taxon>Bacteria</taxon>
        <taxon>Bacillati</taxon>
        <taxon>Actinomycetota</taxon>
        <taxon>Actinomycetes</taxon>
        <taxon>Micrococcales</taxon>
        <taxon>Microbacteriaceae</taxon>
        <taxon>Microbacterium</taxon>
    </lineage>
</organism>
<dbReference type="AlphaFoldDB" id="A0A6I8WFP3"/>
<keyword evidence="3" id="KW-0732">Signal</keyword>
<evidence type="ECO:0000256" key="1">
    <source>
        <dbReference type="ARBA" id="ARBA00005695"/>
    </source>
</evidence>
<dbReference type="GO" id="GO:0015833">
    <property type="term" value="P:peptide transport"/>
    <property type="evidence" value="ECO:0007669"/>
    <property type="project" value="TreeGrafter"/>
</dbReference>
<reference evidence="7 8" key="1">
    <citation type="journal article" date="2020" name="Biochem. Biophys. Res. Commun.">
        <title>Structural basis of substrate recognition by the substrate binding protein (SBP) of a hydrazide transporter, obtained from Microbacterium hydrocarbonoxydans.</title>
        <authorList>
            <person name="Shimamura K."/>
            <person name="Akiyama T."/>
            <person name="Yokoyama K."/>
            <person name="Takenoya M."/>
            <person name="Ito S."/>
            <person name="Sasaki Y."/>
            <person name="Yajima S."/>
        </authorList>
    </citation>
    <scope>X-RAY CRYSTALLOGRAPHY (1.75 ANGSTROMS)</scope>
    <scope>DISULFIDE BONDS</scope>
</reference>
<sequence length="491" mass="51382">MASMDSEPSTTSTVRVGFDTPQSLSPFNALALPDYQTARLSYDTLVRRDAGGVVPGLAASWTGDAAQLTFTIRDGATCSDGTEITPTVVADSLSAFAKNAGPSTVVDTFGGLNPAITADDAAGTVMITPEAPWADLLAALSVASTGIVCPAGLANLDGLNTGSVEGAESGPYVLSEVEPGVRYTYELRDDYDSWPEWETTLEGEIPKTIEYTVVKDPSASANQILSGQLDLGRIMPDSRSRFSDSQLVSNPFGNFYLVFNEREGAVFADEKNREAVAQVLDRDAFDQTTTDGTGELTDTFGSKATQCATAAPRPALTALDESAAAETLAGVKIRLLGAQVVGAAGAGNTYLEAALREAGADVTLENVDIGTWAGRVFGQPESYDLTVFPDLNFTGTLTSGISRFTGPDLLQNGGNISGAVSETANALAQQARTATTPEQKCAADAEAVAALVAEHHTVPLLVESFIYAKRDGFSVTMLGGSLDDHLFRITK</sequence>
<keyword evidence="7 8" id="KW-0002">3D-structure</keyword>
<name>A0A6I8WFP3_9MICO</name>
<feature type="domain" description="Solute-binding protein family 5" evidence="4">
    <location>
        <begin position="53"/>
        <end position="372"/>
    </location>
</feature>
<dbReference type="Gene3D" id="3.40.190.10">
    <property type="entry name" value="Periplasmic binding protein-like II"/>
    <property type="match status" value="1"/>
</dbReference>
<dbReference type="PANTHER" id="PTHR30290">
    <property type="entry name" value="PERIPLASMIC BINDING COMPONENT OF ABC TRANSPORTER"/>
    <property type="match status" value="1"/>
</dbReference>
<accession>A0A6I8WFP3</accession>
<dbReference type="GO" id="GO:0043190">
    <property type="term" value="C:ATP-binding cassette (ABC) transporter complex"/>
    <property type="evidence" value="ECO:0007669"/>
    <property type="project" value="InterPro"/>
</dbReference>
<protein>
    <submittedName>
        <fullName evidence="5 6">Substrate binding protein</fullName>
    </submittedName>
</protein>
<evidence type="ECO:0007829" key="8">
    <source>
        <dbReference type="PDB" id="6LU3"/>
    </source>
</evidence>
<comment type="similarity">
    <text evidence="1">Belongs to the bacterial solute-binding protein 5 family.</text>
</comment>
<dbReference type="PDB" id="6LU2">
    <property type="method" value="X-ray"/>
    <property type="resolution" value="1.75 A"/>
    <property type="chains" value="A=1-491"/>
</dbReference>
<keyword evidence="2" id="KW-0813">Transport</keyword>
<dbReference type="PIRSF" id="PIRSF002741">
    <property type="entry name" value="MppA"/>
    <property type="match status" value="1"/>
</dbReference>
<dbReference type="SUPFAM" id="SSF53850">
    <property type="entry name" value="Periplasmic binding protein-like II"/>
    <property type="match status" value="1"/>
</dbReference>
<evidence type="ECO:0000313" key="6">
    <source>
        <dbReference type="PDB" id="6LU3"/>
    </source>
</evidence>
<dbReference type="InterPro" id="IPR030678">
    <property type="entry name" value="Peptide/Ni-bd"/>
</dbReference>
<evidence type="ECO:0000256" key="2">
    <source>
        <dbReference type="ARBA" id="ARBA00022448"/>
    </source>
</evidence>
<dbReference type="CDD" id="cd00995">
    <property type="entry name" value="PBP2_NikA_DppA_OppA_like"/>
    <property type="match status" value="1"/>
</dbReference>
<feature type="disulfide bond" evidence="7 8">
    <location>
        <begin position="307"/>
        <end position="441"/>
    </location>
</feature>
<dbReference type="PDB" id="6LU3">
    <property type="method" value="X-ray"/>
    <property type="resolution" value="2.20 A"/>
    <property type="chains" value="A=1-491"/>
</dbReference>
<dbReference type="Pfam" id="PF00496">
    <property type="entry name" value="SBP_bac_5"/>
    <property type="match status" value="1"/>
</dbReference>
<dbReference type="PDB" id="6LU4">
    <property type="method" value="X-ray"/>
    <property type="resolution" value="2.80 A"/>
    <property type="chains" value="A=1-491"/>
</dbReference>
<evidence type="ECO:0007829" key="7">
    <source>
        <dbReference type="PDB" id="6LU2"/>
    </source>
</evidence>
<feature type="disulfide bond" evidence="7 8">
    <location>
        <begin position="78"/>
        <end position="149"/>
    </location>
</feature>
<proteinExistence type="evidence at protein level"/>
<dbReference type="InterPro" id="IPR000914">
    <property type="entry name" value="SBP_5_dom"/>
</dbReference>
<evidence type="ECO:0000259" key="4">
    <source>
        <dbReference type="Pfam" id="PF00496"/>
    </source>
</evidence>